<dbReference type="Pfam" id="PF01667">
    <property type="entry name" value="Ribosomal_S27e"/>
    <property type="match status" value="1"/>
</dbReference>
<dbReference type="Pfam" id="PF00410">
    <property type="entry name" value="Ribosomal_S8"/>
    <property type="match status" value="1"/>
</dbReference>
<dbReference type="Gene3D" id="2.20.25.100">
    <property type="entry name" value="Zn-binding ribosomal proteins"/>
    <property type="match status" value="1"/>
</dbReference>
<dbReference type="InterPro" id="IPR029063">
    <property type="entry name" value="SAM-dependent_MTases_sf"/>
</dbReference>
<evidence type="ECO:0000259" key="7">
    <source>
        <dbReference type="Pfam" id="PF13847"/>
    </source>
</evidence>
<protein>
    <recommendedName>
        <fullName evidence="6">40S ribosomal protein S27</fullName>
    </recommendedName>
</protein>
<comment type="cofactor">
    <cofactor evidence="6">
        <name>Zn(2+)</name>
        <dbReference type="ChEBI" id="CHEBI:29105"/>
    </cofactor>
    <text evidence="6">Binds 1 zinc ion per subunit.</text>
</comment>
<dbReference type="EMBL" id="CP119907">
    <property type="protein sequence ID" value="WFD24896.1"/>
    <property type="molecule type" value="Genomic_DNA"/>
</dbReference>
<dbReference type="InterPro" id="IPR000630">
    <property type="entry name" value="Ribosomal_uS8"/>
</dbReference>
<evidence type="ECO:0000256" key="1">
    <source>
        <dbReference type="ARBA" id="ARBA00006471"/>
    </source>
</evidence>
<evidence type="ECO:0000256" key="4">
    <source>
        <dbReference type="ARBA" id="ARBA00022980"/>
    </source>
</evidence>
<dbReference type="Proteomes" id="UP001214415">
    <property type="component" value="Chromosome 8"/>
</dbReference>
<dbReference type="SUPFAM" id="SSF57829">
    <property type="entry name" value="Zn-binding ribosomal proteins"/>
    <property type="match status" value="1"/>
</dbReference>
<dbReference type="GO" id="GO:0006412">
    <property type="term" value="P:translation"/>
    <property type="evidence" value="ECO:0007669"/>
    <property type="project" value="InterPro"/>
</dbReference>
<comment type="similarity">
    <text evidence="1">Belongs to the universal ribosomal protein uS8 family.</text>
</comment>
<dbReference type="Gene3D" id="3.30.1370.30">
    <property type="match status" value="1"/>
</dbReference>
<sequence>MTLTVDLINPSQEQQLRTHKLKRLVQSPNSFFMDVKCPGCFAITTVFSHAQSVVLCGSCAQVLSQPTGGKARLAVGMYYMDEIQANMFRLLVPSQGSIHDLNAYSLLESLPESHLGTKEHWDQVYAFGEDSVERMIRYLVGYMENQGEKAPYVLDLGTGNGHLLFSLLEAQEEDLPEGMVDPSKLCGIDYSPASIALSRSIGSKRANGCEHVRFDVVDLRDAQQVDQLTKKANDGLGWDIVCDKGTYDAIALSSQPVDGKLPIEHYVSAVRALTRPSSPDTPGGIFFITSCNFTQEELVATFSPADLCVRLQNASRAKLKAVPIPNTKANVSILSILLQHGFIYNFTRGTVAGPSAVDWNAAPEVRRRLWVDLKYRSDDRPVLEKMNLVSKPSRRLSMTSEELLRWVTGRRSKFVTPLKAGEIGIIDCGKHGWFEAKEAMRRKLEGEVVCRVS</sequence>
<dbReference type="InterPro" id="IPR035987">
    <property type="entry name" value="Ribosomal_uS8_sf"/>
</dbReference>
<comment type="similarity">
    <text evidence="2 6">Belongs to the eukaryotic ribosomal protein eS27 family.</text>
</comment>
<evidence type="ECO:0000256" key="6">
    <source>
        <dbReference type="RuleBase" id="RU000671"/>
    </source>
</evidence>
<keyword evidence="3 6" id="KW-0862">Zinc</keyword>
<keyword evidence="5 6" id="KW-0687">Ribonucleoprotein</keyword>
<evidence type="ECO:0000256" key="5">
    <source>
        <dbReference type="ARBA" id="ARBA00023274"/>
    </source>
</evidence>
<dbReference type="GO" id="GO:1990904">
    <property type="term" value="C:ribonucleoprotein complex"/>
    <property type="evidence" value="ECO:0007669"/>
    <property type="project" value="UniProtKB-KW"/>
</dbReference>
<evidence type="ECO:0000313" key="8">
    <source>
        <dbReference type="EMBL" id="WFD24896.1"/>
    </source>
</evidence>
<dbReference type="PANTHER" id="PTHR12843:SF5">
    <property type="entry name" value="EEF1A LYSINE METHYLTRANSFERASE 2"/>
    <property type="match status" value="1"/>
</dbReference>
<dbReference type="GO" id="GO:0005840">
    <property type="term" value="C:ribosome"/>
    <property type="evidence" value="ECO:0007669"/>
    <property type="project" value="UniProtKB-KW"/>
</dbReference>
<reference evidence="8" key="1">
    <citation type="submission" date="2023-03" db="EMBL/GenBank/DDBJ databases">
        <title>Mating type loci evolution in Malassezia.</title>
        <authorList>
            <person name="Coelho M.A."/>
        </authorList>
    </citation>
    <scope>NUCLEOTIDE SEQUENCE</scope>
    <source>
        <strain evidence="8">CBS 12830</strain>
    </source>
</reference>
<evidence type="ECO:0000313" key="9">
    <source>
        <dbReference type="Proteomes" id="UP001214415"/>
    </source>
</evidence>
<accession>A0AAF0EHZ5</accession>
<dbReference type="AlphaFoldDB" id="A0AAF0EHZ5"/>
<dbReference type="GO" id="GO:0003735">
    <property type="term" value="F:structural constituent of ribosome"/>
    <property type="evidence" value="ECO:0007669"/>
    <property type="project" value="InterPro"/>
</dbReference>
<keyword evidence="4 6" id="KW-0689">Ribosomal protein</keyword>
<evidence type="ECO:0000256" key="2">
    <source>
        <dbReference type="ARBA" id="ARBA00010919"/>
    </source>
</evidence>
<dbReference type="InterPro" id="IPR023407">
    <property type="entry name" value="Ribosomal_eS27_Zn-bd_dom_sf"/>
</dbReference>
<dbReference type="Gene3D" id="3.40.50.150">
    <property type="entry name" value="Vaccinia Virus protein VP39"/>
    <property type="match status" value="1"/>
</dbReference>
<dbReference type="CDD" id="cd02440">
    <property type="entry name" value="AdoMet_MTases"/>
    <property type="match status" value="1"/>
</dbReference>
<dbReference type="InterPro" id="IPR011332">
    <property type="entry name" value="Ribosomal_zn-bd"/>
</dbReference>
<name>A0AAF0EHZ5_9BASI</name>
<dbReference type="PROSITE" id="PS01168">
    <property type="entry name" value="RIBOSOMAL_S27E"/>
    <property type="match status" value="1"/>
</dbReference>
<organism evidence="8 9">
    <name type="scientific">Malassezia equina</name>
    <dbReference type="NCBI Taxonomy" id="1381935"/>
    <lineage>
        <taxon>Eukaryota</taxon>
        <taxon>Fungi</taxon>
        <taxon>Dikarya</taxon>
        <taxon>Basidiomycota</taxon>
        <taxon>Ustilaginomycotina</taxon>
        <taxon>Malasseziomycetes</taxon>
        <taxon>Malasseziales</taxon>
        <taxon>Malasseziaceae</taxon>
        <taxon>Malassezia</taxon>
    </lineage>
</organism>
<keyword evidence="9" id="KW-1185">Reference proteome</keyword>
<proteinExistence type="inferred from homology"/>
<dbReference type="InterPro" id="IPR000592">
    <property type="entry name" value="Ribosomal_eS27"/>
</dbReference>
<dbReference type="InterPro" id="IPR025714">
    <property type="entry name" value="Methyltranfer_dom"/>
</dbReference>
<dbReference type="FunFam" id="2.20.25.100:FF:000001">
    <property type="entry name" value="40S ribosomal protein S27"/>
    <property type="match status" value="1"/>
</dbReference>
<dbReference type="GO" id="GO:0005737">
    <property type="term" value="C:cytoplasm"/>
    <property type="evidence" value="ECO:0007669"/>
    <property type="project" value="TreeGrafter"/>
</dbReference>
<gene>
    <name evidence="8" type="ORF">MEQU1_003602</name>
</gene>
<keyword evidence="6" id="KW-0479">Metal-binding</keyword>
<dbReference type="GO" id="GO:0008270">
    <property type="term" value="F:zinc ion binding"/>
    <property type="evidence" value="ECO:0007669"/>
    <property type="project" value="UniProtKB-KW"/>
</dbReference>
<dbReference type="HAMAP" id="MF_00371">
    <property type="entry name" value="Ribosomal_eS27"/>
    <property type="match status" value="1"/>
</dbReference>
<dbReference type="SUPFAM" id="SSF56047">
    <property type="entry name" value="Ribosomal protein S8"/>
    <property type="match status" value="1"/>
</dbReference>
<evidence type="ECO:0000256" key="3">
    <source>
        <dbReference type="ARBA" id="ARBA00022833"/>
    </source>
</evidence>
<keyword evidence="6" id="KW-0863">Zinc-finger</keyword>
<dbReference type="SUPFAM" id="SSF53335">
    <property type="entry name" value="S-adenosyl-L-methionine-dependent methyltransferases"/>
    <property type="match status" value="1"/>
</dbReference>
<dbReference type="GO" id="GO:0016279">
    <property type="term" value="F:protein-lysine N-methyltransferase activity"/>
    <property type="evidence" value="ECO:0007669"/>
    <property type="project" value="TreeGrafter"/>
</dbReference>
<feature type="domain" description="Methyltransferase" evidence="7">
    <location>
        <begin position="153"/>
        <end position="302"/>
    </location>
</feature>
<dbReference type="Pfam" id="PF13847">
    <property type="entry name" value="Methyltransf_31"/>
    <property type="match status" value="1"/>
</dbReference>
<dbReference type="PANTHER" id="PTHR12843">
    <property type="entry name" value="PROTEIN-LYSINE N-METHYLTRANSFERASE METTL10"/>
    <property type="match status" value="1"/>
</dbReference>